<accession>A0A4S8JYG3</accession>
<evidence type="ECO:0000313" key="2">
    <source>
        <dbReference type="Proteomes" id="UP000317650"/>
    </source>
</evidence>
<sequence length="106" mass="11806">MEVTTNSSIKLLPSMVSYACSLSRTNNELRSFRSRVRHLRPHCYAYDVVAQSPSLAMLMTWWSSSSSPSPLKWDQNCMASVFKNCCNVVATESTSIYCGRQASGVV</sequence>
<keyword evidence="2" id="KW-1185">Reference proteome</keyword>
<organism evidence="1 2">
    <name type="scientific">Musa balbisiana</name>
    <name type="common">Banana</name>
    <dbReference type="NCBI Taxonomy" id="52838"/>
    <lineage>
        <taxon>Eukaryota</taxon>
        <taxon>Viridiplantae</taxon>
        <taxon>Streptophyta</taxon>
        <taxon>Embryophyta</taxon>
        <taxon>Tracheophyta</taxon>
        <taxon>Spermatophyta</taxon>
        <taxon>Magnoliopsida</taxon>
        <taxon>Liliopsida</taxon>
        <taxon>Zingiberales</taxon>
        <taxon>Musaceae</taxon>
        <taxon>Musa</taxon>
    </lineage>
</organism>
<dbReference type="AlphaFoldDB" id="A0A4S8JYG3"/>
<evidence type="ECO:0000313" key="1">
    <source>
        <dbReference type="EMBL" id="THU67362.1"/>
    </source>
</evidence>
<proteinExistence type="predicted"/>
<gene>
    <name evidence="1" type="ORF">C4D60_Mb05t23860</name>
</gene>
<reference evidence="1 2" key="1">
    <citation type="journal article" date="2019" name="Nat. Plants">
        <title>Genome sequencing of Musa balbisiana reveals subgenome evolution and function divergence in polyploid bananas.</title>
        <authorList>
            <person name="Yao X."/>
        </authorList>
    </citation>
    <scope>NUCLEOTIDE SEQUENCE [LARGE SCALE GENOMIC DNA]</scope>
    <source>
        <strain evidence="2">cv. DH-PKW</strain>
        <tissue evidence="1">Leaves</tissue>
    </source>
</reference>
<name>A0A4S8JYG3_MUSBA</name>
<comment type="caution">
    <text evidence="1">The sequence shown here is derived from an EMBL/GenBank/DDBJ whole genome shotgun (WGS) entry which is preliminary data.</text>
</comment>
<dbReference type="Proteomes" id="UP000317650">
    <property type="component" value="Chromosome 5"/>
</dbReference>
<protein>
    <submittedName>
        <fullName evidence="1">Uncharacterized protein</fullName>
    </submittedName>
</protein>
<dbReference type="EMBL" id="PYDT01000003">
    <property type="protein sequence ID" value="THU67362.1"/>
    <property type="molecule type" value="Genomic_DNA"/>
</dbReference>